<keyword evidence="1" id="KW-1133">Transmembrane helix</keyword>
<feature type="transmembrane region" description="Helical" evidence="1">
    <location>
        <begin position="28"/>
        <end position="46"/>
    </location>
</feature>
<accession>A0A7W8JXP7</accession>
<organism evidence="2 3">
    <name type="scientific">Deinococcus humi</name>
    <dbReference type="NCBI Taxonomy" id="662880"/>
    <lineage>
        <taxon>Bacteria</taxon>
        <taxon>Thermotogati</taxon>
        <taxon>Deinococcota</taxon>
        <taxon>Deinococci</taxon>
        <taxon>Deinococcales</taxon>
        <taxon>Deinococcaceae</taxon>
        <taxon>Deinococcus</taxon>
    </lineage>
</organism>
<comment type="caution">
    <text evidence="2">The sequence shown here is derived from an EMBL/GenBank/DDBJ whole genome shotgun (WGS) entry which is preliminary data.</text>
</comment>
<reference evidence="2 3" key="1">
    <citation type="submission" date="2020-08" db="EMBL/GenBank/DDBJ databases">
        <title>Genomic Encyclopedia of Type Strains, Phase IV (KMG-IV): sequencing the most valuable type-strain genomes for metagenomic binning, comparative biology and taxonomic classification.</title>
        <authorList>
            <person name="Goeker M."/>
        </authorList>
    </citation>
    <scope>NUCLEOTIDE SEQUENCE [LARGE SCALE GENOMIC DNA]</scope>
    <source>
        <strain evidence="2 3">DSM 27939</strain>
    </source>
</reference>
<name>A0A7W8JXP7_9DEIO</name>
<dbReference type="EMBL" id="JACHFL010000006">
    <property type="protein sequence ID" value="MBB5363564.1"/>
    <property type="molecule type" value="Genomic_DNA"/>
</dbReference>
<dbReference type="AlphaFoldDB" id="A0A7W8JXP7"/>
<feature type="transmembrane region" description="Helical" evidence="1">
    <location>
        <begin position="84"/>
        <end position="104"/>
    </location>
</feature>
<keyword evidence="3" id="KW-1185">Reference proteome</keyword>
<keyword evidence="1" id="KW-0812">Transmembrane</keyword>
<dbReference type="RefSeq" id="WP_184132718.1">
    <property type="nucleotide sequence ID" value="NZ_JACHFL010000006.1"/>
</dbReference>
<keyword evidence="1" id="KW-0472">Membrane</keyword>
<evidence type="ECO:0000313" key="3">
    <source>
        <dbReference type="Proteomes" id="UP000552709"/>
    </source>
</evidence>
<evidence type="ECO:0000256" key="1">
    <source>
        <dbReference type="SAM" id="Phobius"/>
    </source>
</evidence>
<proteinExistence type="predicted"/>
<feature type="transmembrane region" description="Helical" evidence="1">
    <location>
        <begin position="52"/>
        <end position="72"/>
    </location>
</feature>
<sequence>MNQNIDSEQARQQLDTLEHLRRRVHQRVDTPALLLFALGLFLTLALKQFGDHSVVDTLSLLALPAVTGIWLIRQPARPRLSFSDSFAVIALILWLWLFISLAYWNPFSWVLVWPIAGSFAALPLVVLAWSRRG</sequence>
<dbReference type="Proteomes" id="UP000552709">
    <property type="component" value="Unassembled WGS sequence"/>
</dbReference>
<evidence type="ECO:0000313" key="2">
    <source>
        <dbReference type="EMBL" id="MBB5363564.1"/>
    </source>
</evidence>
<protein>
    <submittedName>
        <fullName evidence="2">Uncharacterized protein</fullName>
    </submittedName>
</protein>
<feature type="transmembrane region" description="Helical" evidence="1">
    <location>
        <begin position="110"/>
        <end position="129"/>
    </location>
</feature>
<gene>
    <name evidence="2" type="ORF">HNQ08_002670</name>
</gene>